<evidence type="ECO:0000313" key="2">
    <source>
        <dbReference type="EMBL" id="MXP24156.1"/>
    </source>
</evidence>
<dbReference type="RefSeq" id="WP_160904354.1">
    <property type="nucleotide sequence ID" value="NZ_CP102850.1"/>
</dbReference>
<proteinExistence type="predicted"/>
<comment type="caution">
    <text evidence="2">The sequence shown here is derived from an EMBL/GenBank/DDBJ whole genome shotgun (WGS) entry which is preliminary data.</text>
</comment>
<evidence type="ECO:0000259" key="1">
    <source>
        <dbReference type="Pfam" id="PF01796"/>
    </source>
</evidence>
<reference evidence="2 3" key="1">
    <citation type="submission" date="2019-11" db="EMBL/GenBank/DDBJ databases">
        <title>Gordonia sp. nov., a novel actinobacterium isolated from mangrove soil in Hainan.</title>
        <authorList>
            <person name="Huang X."/>
            <person name="Xie Y."/>
            <person name="Chu X."/>
            <person name="Xiao K."/>
        </authorList>
    </citation>
    <scope>NUCLEOTIDE SEQUENCE [LARGE SCALE GENOMIC DNA]</scope>
    <source>
        <strain evidence="2 3">HNM0687</strain>
    </source>
</reference>
<organism evidence="2 3">
    <name type="scientific">Gordonia mangrovi</name>
    <dbReference type="NCBI Taxonomy" id="2665643"/>
    <lineage>
        <taxon>Bacteria</taxon>
        <taxon>Bacillati</taxon>
        <taxon>Actinomycetota</taxon>
        <taxon>Actinomycetes</taxon>
        <taxon>Mycobacteriales</taxon>
        <taxon>Gordoniaceae</taxon>
        <taxon>Gordonia</taxon>
    </lineage>
</organism>
<evidence type="ECO:0000313" key="3">
    <source>
        <dbReference type="Proteomes" id="UP000475545"/>
    </source>
</evidence>
<keyword evidence="3" id="KW-1185">Reference proteome</keyword>
<feature type="domain" description="ChsH2 C-terminal OB-fold" evidence="1">
    <location>
        <begin position="59"/>
        <end position="125"/>
    </location>
</feature>
<accession>A0A6L7GW10</accession>
<gene>
    <name evidence="2" type="ORF">GIY30_22730</name>
</gene>
<dbReference type="Pfam" id="PF01796">
    <property type="entry name" value="OB_ChsH2_C"/>
    <property type="match status" value="1"/>
</dbReference>
<dbReference type="Proteomes" id="UP000475545">
    <property type="component" value="Unassembled WGS sequence"/>
</dbReference>
<dbReference type="InterPro" id="IPR012340">
    <property type="entry name" value="NA-bd_OB-fold"/>
</dbReference>
<protein>
    <recommendedName>
        <fullName evidence="1">ChsH2 C-terminal OB-fold domain-containing protein</fullName>
    </recommendedName>
</protein>
<dbReference type="EMBL" id="WMBR01000009">
    <property type="protein sequence ID" value="MXP24156.1"/>
    <property type="molecule type" value="Genomic_DNA"/>
</dbReference>
<dbReference type="InterPro" id="IPR002878">
    <property type="entry name" value="ChsH2_C"/>
</dbReference>
<name>A0A6L7GW10_9ACTN</name>
<sequence>MTAPSVVAKPAPWPAFESVEFWAGANEHKLKIQRCSETLNYIYPPDTVSPWTRRETLEYVEVSGRATLYSYAGLSQAFHAGFADHLPYVIALVELEEQPGLRMITNIVGTPLEELSIGLPLIVDFDDRGEQTVPVFRVSKEL</sequence>
<dbReference type="PANTHER" id="PTHR34075:SF5">
    <property type="entry name" value="BLR3430 PROTEIN"/>
    <property type="match status" value="1"/>
</dbReference>
<dbReference type="InterPro" id="IPR052513">
    <property type="entry name" value="Thioester_dehydratase-like"/>
</dbReference>
<dbReference type="PANTHER" id="PTHR34075">
    <property type="entry name" value="BLR3430 PROTEIN"/>
    <property type="match status" value="1"/>
</dbReference>
<dbReference type="AlphaFoldDB" id="A0A6L7GW10"/>
<dbReference type="SUPFAM" id="SSF50249">
    <property type="entry name" value="Nucleic acid-binding proteins"/>
    <property type="match status" value="1"/>
</dbReference>